<dbReference type="EC" id="2.4.2.18" evidence="2"/>
<dbReference type="PANTHER" id="PTHR43285:SF2">
    <property type="entry name" value="ANTHRANILATE PHOSPHORIBOSYLTRANSFERASE"/>
    <property type="match status" value="1"/>
</dbReference>
<dbReference type="GO" id="GO:0004048">
    <property type="term" value="F:anthranilate phosphoribosyltransferase activity"/>
    <property type="evidence" value="ECO:0007669"/>
    <property type="project" value="UniProtKB-EC"/>
</dbReference>
<comment type="caution">
    <text evidence="12">The sequence shown here is derived from an EMBL/GenBank/DDBJ whole genome shotgun (WGS) entry which is preliminary data.</text>
</comment>
<organism evidence="12 13">
    <name type="scientific">Cristinia sonorae</name>
    <dbReference type="NCBI Taxonomy" id="1940300"/>
    <lineage>
        <taxon>Eukaryota</taxon>
        <taxon>Fungi</taxon>
        <taxon>Dikarya</taxon>
        <taxon>Basidiomycota</taxon>
        <taxon>Agaricomycotina</taxon>
        <taxon>Agaricomycetes</taxon>
        <taxon>Agaricomycetidae</taxon>
        <taxon>Agaricales</taxon>
        <taxon>Pleurotineae</taxon>
        <taxon>Stephanosporaceae</taxon>
        <taxon>Cristinia</taxon>
    </lineage>
</organism>
<keyword evidence="13" id="KW-1185">Reference proteome</keyword>
<feature type="domain" description="Glycosyl transferase family 3 N-terminal" evidence="11">
    <location>
        <begin position="31"/>
        <end position="97"/>
    </location>
</feature>
<dbReference type="FunFam" id="3.40.1030.10:FF:000002">
    <property type="entry name" value="Anthranilate phosphoribosyltransferase"/>
    <property type="match status" value="1"/>
</dbReference>
<evidence type="ECO:0000256" key="2">
    <source>
        <dbReference type="ARBA" id="ARBA00011948"/>
    </source>
</evidence>
<dbReference type="GO" id="GO:0005829">
    <property type="term" value="C:cytosol"/>
    <property type="evidence" value="ECO:0007669"/>
    <property type="project" value="TreeGrafter"/>
</dbReference>
<evidence type="ECO:0000313" key="13">
    <source>
        <dbReference type="Proteomes" id="UP000813824"/>
    </source>
</evidence>
<dbReference type="Gene3D" id="1.20.970.10">
    <property type="entry name" value="Transferase, Pyrimidine Nucleoside Phosphorylase, Chain C"/>
    <property type="match status" value="1"/>
</dbReference>
<keyword evidence="6" id="KW-0822">Tryptophan biosynthesis</keyword>
<dbReference type="InterPro" id="IPR005940">
    <property type="entry name" value="Anthranilate_Pribosyl_Tfrase"/>
</dbReference>
<dbReference type="SUPFAM" id="SSF52418">
    <property type="entry name" value="Nucleoside phosphorylase/phosphoribosyltransferase catalytic domain"/>
    <property type="match status" value="1"/>
</dbReference>
<evidence type="ECO:0000259" key="10">
    <source>
        <dbReference type="Pfam" id="PF00591"/>
    </source>
</evidence>
<dbReference type="Pfam" id="PF02885">
    <property type="entry name" value="Glycos_trans_3N"/>
    <property type="match status" value="1"/>
</dbReference>
<dbReference type="InterPro" id="IPR035902">
    <property type="entry name" value="Nuc_phospho_transferase"/>
</dbReference>
<keyword evidence="4" id="KW-0328">Glycosyltransferase</keyword>
<name>A0A8K0UH29_9AGAR</name>
<evidence type="ECO:0000256" key="9">
    <source>
        <dbReference type="ARBA" id="ARBA00071401"/>
    </source>
</evidence>
<sequence>MSGISYAFDTGDLGYSPYKPQKGPFTSDTFKPLLEKLVKKPEYFTPRDVSLALEHIFTPDVVLPVQIGAFLTALHVNRVERRPESLAAAADVLRARALTAAIEDADTDFVVDIVGTGGDGHNTFNVSTTAAVVAAGAGARVIKHGSRASTSSSGSADLLQSLGCLFTAPTPGTPLPISKVPFTFILAPHYHPSLAMLAPHRKALPFPTMFNILGPLINPARPKGMVLGVAEPELGYIFAVSLRNGGVQRALVVCGEERLDEISCAGNTFAWELKDGRITEMTIHPEDFGLKVHALSEVAGGTPEQNSETFKLLLRSGDAIPERLTPILHFVLINSAALLVVAGVAKDFKDGVRLSMDSITTGKAWNALELFREAGETAASKAV</sequence>
<dbReference type="GO" id="GO:0000162">
    <property type="term" value="P:L-tryptophan biosynthetic process"/>
    <property type="evidence" value="ECO:0007669"/>
    <property type="project" value="UniProtKB-KW"/>
</dbReference>
<evidence type="ECO:0000256" key="6">
    <source>
        <dbReference type="ARBA" id="ARBA00022822"/>
    </source>
</evidence>
<keyword evidence="5 12" id="KW-0808">Transferase</keyword>
<comment type="pathway">
    <text evidence="1">Amino-acid biosynthesis; L-tryptophan biosynthesis; L-tryptophan from chorismate: step 2/5.</text>
</comment>
<dbReference type="NCBIfam" id="TIGR01245">
    <property type="entry name" value="trpD"/>
    <property type="match status" value="1"/>
</dbReference>
<evidence type="ECO:0000256" key="8">
    <source>
        <dbReference type="ARBA" id="ARBA00061500"/>
    </source>
</evidence>
<dbReference type="AlphaFoldDB" id="A0A8K0UH29"/>
<protein>
    <recommendedName>
        <fullName evidence="9">Anthranilate phosphoribosyltransferase</fullName>
        <ecNumber evidence="2">2.4.2.18</ecNumber>
    </recommendedName>
</protein>
<keyword evidence="7" id="KW-0057">Aromatic amino acid biosynthesis</keyword>
<evidence type="ECO:0000259" key="11">
    <source>
        <dbReference type="Pfam" id="PF02885"/>
    </source>
</evidence>
<dbReference type="OrthoDB" id="427800at2759"/>
<dbReference type="Pfam" id="PF00591">
    <property type="entry name" value="Glycos_transf_3"/>
    <property type="match status" value="1"/>
</dbReference>
<reference evidence="12" key="1">
    <citation type="journal article" date="2021" name="New Phytol.">
        <title>Evolutionary innovations through gain and loss of genes in the ectomycorrhizal Boletales.</title>
        <authorList>
            <person name="Wu G."/>
            <person name="Miyauchi S."/>
            <person name="Morin E."/>
            <person name="Kuo A."/>
            <person name="Drula E."/>
            <person name="Varga T."/>
            <person name="Kohler A."/>
            <person name="Feng B."/>
            <person name="Cao Y."/>
            <person name="Lipzen A."/>
            <person name="Daum C."/>
            <person name="Hundley H."/>
            <person name="Pangilinan J."/>
            <person name="Johnson J."/>
            <person name="Barry K."/>
            <person name="LaButti K."/>
            <person name="Ng V."/>
            <person name="Ahrendt S."/>
            <person name="Min B."/>
            <person name="Choi I.G."/>
            <person name="Park H."/>
            <person name="Plett J.M."/>
            <person name="Magnuson J."/>
            <person name="Spatafora J.W."/>
            <person name="Nagy L.G."/>
            <person name="Henrissat B."/>
            <person name="Grigoriev I.V."/>
            <person name="Yang Z.L."/>
            <person name="Xu J."/>
            <person name="Martin F.M."/>
        </authorList>
    </citation>
    <scope>NUCLEOTIDE SEQUENCE</scope>
    <source>
        <strain evidence="12">KKN 215</strain>
    </source>
</reference>
<feature type="domain" description="Glycosyl transferase family 3" evidence="10">
    <location>
        <begin position="110"/>
        <end position="364"/>
    </location>
</feature>
<evidence type="ECO:0000256" key="4">
    <source>
        <dbReference type="ARBA" id="ARBA00022676"/>
    </source>
</evidence>
<dbReference type="PANTHER" id="PTHR43285">
    <property type="entry name" value="ANTHRANILATE PHOSPHORIBOSYLTRANSFERASE"/>
    <property type="match status" value="1"/>
</dbReference>
<dbReference type="InterPro" id="IPR000312">
    <property type="entry name" value="Glycosyl_Trfase_fam3"/>
</dbReference>
<evidence type="ECO:0000256" key="3">
    <source>
        <dbReference type="ARBA" id="ARBA00022605"/>
    </source>
</evidence>
<proteinExistence type="inferred from homology"/>
<comment type="similarity">
    <text evidence="8">Belongs to the anthranilate phosphoribosyltransferase family.</text>
</comment>
<dbReference type="Gene3D" id="3.40.1030.10">
    <property type="entry name" value="Nucleoside phosphorylase/phosphoribosyltransferase catalytic domain"/>
    <property type="match status" value="1"/>
</dbReference>
<dbReference type="HAMAP" id="MF_00211">
    <property type="entry name" value="TrpD"/>
    <property type="match status" value="1"/>
</dbReference>
<gene>
    <name evidence="12" type="ORF">BXZ70DRAFT_1012310</name>
</gene>
<evidence type="ECO:0000256" key="7">
    <source>
        <dbReference type="ARBA" id="ARBA00023141"/>
    </source>
</evidence>
<evidence type="ECO:0000313" key="12">
    <source>
        <dbReference type="EMBL" id="KAH8082461.1"/>
    </source>
</evidence>
<dbReference type="EMBL" id="JAEVFJ010000050">
    <property type="protein sequence ID" value="KAH8082461.1"/>
    <property type="molecule type" value="Genomic_DNA"/>
</dbReference>
<evidence type="ECO:0000256" key="1">
    <source>
        <dbReference type="ARBA" id="ARBA00004907"/>
    </source>
</evidence>
<evidence type="ECO:0000256" key="5">
    <source>
        <dbReference type="ARBA" id="ARBA00022679"/>
    </source>
</evidence>
<keyword evidence="3" id="KW-0028">Amino-acid biosynthesis</keyword>
<accession>A0A8K0UH29</accession>
<dbReference type="Proteomes" id="UP000813824">
    <property type="component" value="Unassembled WGS sequence"/>
</dbReference>
<dbReference type="InterPro" id="IPR017459">
    <property type="entry name" value="Glycosyl_Trfase_fam3_N_dom"/>
</dbReference>